<name>A0A1H7JWH4_9RHOB</name>
<protein>
    <submittedName>
        <fullName evidence="2">SCP-2 sterol transfer family protein</fullName>
    </submittedName>
</protein>
<evidence type="ECO:0000313" key="3">
    <source>
        <dbReference type="Proteomes" id="UP000199582"/>
    </source>
</evidence>
<dbReference type="PANTHER" id="PTHR10094">
    <property type="entry name" value="STEROL CARRIER PROTEIN 2 SCP-2 FAMILY PROTEIN"/>
    <property type="match status" value="1"/>
</dbReference>
<dbReference type="Pfam" id="PF02036">
    <property type="entry name" value="SCP2"/>
    <property type="match status" value="1"/>
</dbReference>
<gene>
    <name evidence="2" type="ORF">SAMN05443999_102256</name>
</gene>
<dbReference type="AlphaFoldDB" id="A0A1H7JWH4"/>
<dbReference type="OrthoDB" id="9809312at2"/>
<dbReference type="GO" id="GO:0005829">
    <property type="term" value="C:cytosol"/>
    <property type="evidence" value="ECO:0007669"/>
    <property type="project" value="TreeGrafter"/>
</dbReference>
<evidence type="ECO:0000259" key="1">
    <source>
        <dbReference type="Pfam" id="PF02036"/>
    </source>
</evidence>
<organism evidence="2 3">
    <name type="scientific">Roseovarius azorensis</name>
    <dbReference type="NCBI Taxonomy" id="1287727"/>
    <lineage>
        <taxon>Bacteria</taxon>
        <taxon>Pseudomonadati</taxon>
        <taxon>Pseudomonadota</taxon>
        <taxon>Alphaproteobacteria</taxon>
        <taxon>Rhodobacterales</taxon>
        <taxon>Roseobacteraceae</taxon>
        <taxon>Roseovarius</taxon>
    </lineage>
</organism>
<sequence>MSAIITEYVTTLSPRARGQIRGVARLDITGHGSVLLTEAGAATGDGPADVVLSASDAVFRAILSGEQNPIMAYMSGKLKVEGNVQRALKVSSILTDG</sequence>
<dbReference type="InterPro" id="IPR036527">
    <property type="entry name" value="SCP2_sterol-bd_dom_sf"/>
</dbReference>
<dbReference type="EMBL" id="FOAG01000002">
    <property type="protein sequence ID" value="SEK78450.1"/>
    <property type="molecule type" value="Genomic_DNA"/>
</dbReference>
<dbReference type="PANTHER" id="PTHR10094:SF25">
    <property type="entry name" value="SCP2 STEROL-BINDING DOMAIN-CONTAINING PROTEIN 1"/>
    <property type="match status" value="1"/>
</dbReference>
<dbReference type="Gene3D" id="3.30.1050.10">
    <property type="entry name" value="SCP2 sterol-binding domain"/>
    <property type="match status" value="1"/>
</dbReference>
<evidence type="ECO:0000313" key="2">
    <source>
        <dbReference type="EMBL" id="SEK78450.1"/>
    </source>
</evidence>
<dbReference type="Proteomes" id="UP000199582">
    <property type="component" value="Unassembled WGS sequence"/>
</dbReference>
<accession>A0A1H7JWH4</accession>
<keyword evidence="3" id="KW-1185">Reference proteome</keyword>
<dbReference type="InterPro" id="IPR003033">
    <property type="entry name" value="SCP2_sterol-bd_dom"/>
</dbReference>
<feature type="domain" description="SCP2" evidence="1">
    <location>
        <begin position="20"/>
        <end position="94"/>
    </location>
</feature>
<dbReference type="STRING" id="1287727.SAMN05443999_102256"/>
<reference evidence="2 3" key="1">
    <citation type="submission" date="2016-10" db="EMBL/GenBank/DDBJ databases">
        <authorList>
            <person name="de Groot N.N."/>
        </authorList>
    </citation>
    <scope>NUCLEOTIDE SEQUENCE [LARGE SCALE GENOMIC DNA]</scope>
    <source>
        <strain evidence="2 3">DSM 100674</strain>
    </source>
</reference>
<dbReference type="SUPFAM" id="SSF55718">
    <property type="entry name" value="SCP-like"/>
    <property type="match status" value="1"/>
</dbReference>
<dbReference type="RefSeq" id="WP_093032689.1">
    <property type="nucleotide sequence ID" value="NZ_FOAG01000002.1"/>
</dbReference>
<proteinExistence type="predicted"/>